<proteinExistence type="predicted"/>
<protein>
    <submittedName>
        <fullName evidence="3">Hypothetical_protein</fullName>
    </submittedName>
</protein>
<feature type="region of interest" description="Disordered" evidence="1">
    <location>
        <begin position="61"/>
        <end position="80"/>
    </location>
</feature>
<gene>
    <name evidence="2" type="ORF">HINF_LOCUS21920</name>
    <name evidence="3" type="ORF">HINF_LOCUS28018</name>
</gene>
<dbReference type="EMBL" id="CAXDID020000088">
    <property type="protein sequence ID" value="CAL6021127.1"/>
    <property type="molecule type" value="Genomic_DNA"/>
</dbReference>
<dbReference type="EMBL" id="CATOUU010000564">
    <property type="protein sequence ID" value="CAI9934275.1"/>
    <property type="molecule type" value="Genomic_DNA"/>
</dbReference>
<evidence type="ECO:0000313" key="4">
    <source>
        <dbReference type="Proteomes" id="UP001642409"/>
    </source>
</evidence>
<reference evidence="3 4" key="2">
    <citation type="submission" date="2024-07" db="EMBL/GenBank/DDBJ databases">
        <authorList>
            <person name="Akdeniz Z."/>
        </authorList>
    </citation>
    <scope>NUCLEOTIDE SEQUENCE [LARGE SCALE GENOMIC DNA]</scope>
</reference>
<organism evidence="2">
    <name type="scientific">Hexamita inflata</name>
    <dbReference type="NCBI Taxonomy" id="28002"/>
    <lineage>
        <taxon>Eukaryota</taxon>
        <taxon>Metamonada</taxon>
        <taxon>Diplomonadida</taxon>
        <taxon>Hexamitidae</taxon>
        <taxon>Hexamitinae</taxon>
        <taxon>Hexamita</taxon>
    </lineage>
</organism>
<evidence type="ECO:0000256" key="1">
    <source>
        <dbReference type="SAM" id="MobiDB-lite"/>
    </source>
</evidence>
<feature type="compositionally biased region" description="Polar residues" evidence="1">
    <location>
        <begin position="61"/>
        <end position="78"/>
    </location>
</feature>
<accession>A0AA86P9A5</accession>
<evidence type="ECO:0000313" key="2">
    <source>
        <dbReference type="EMBL" id="CAI9934275.1"/>
    </source>
</evidence>
<sequence length="223" mass="25899">MFNTLSEDSITKSPQSRWKVGSFRDCSYFSGLSIQRHNRTQYDLIVSLPVKFQPKLSPTYGQFNTSKNKGIQDGQGSNKDPGKVLHAMGNADAMIVQKEIQHFFDMCVTQLEPSMQREFISKLETHAKNYQVDKDQIHQIILSDQCTIHPSPSDKIYQLILFFGVMQIYSKPYIIYQCMLQSNVIQILCFTILRPLNLFYIDHALVIPLQKARSFYVQYFHKK</sequence>
<dbReference type="Proteomes" id="UP001642409">
    <property type="component" value="Unassembled WGS sequence"/>
</dbReference>
<name>A0AA86P9A5_9EUKA</name>
<comment type="caution">
    <text evidence="2">The sequence shown here is derived from an EMBL/GenBank/DDBJ whole genome shotgun (WGS) entry which is preliminary data.</text>
</comment>
<evidence type="ECO:0000313" key="3">
    <source>
        <dbReference type="EMBL" id="CAL6021127.1"/>
    </source>
</evidence>
<dbReference type="AlphaFoldDB" id="A0AA86P9A5"/>
<reference evidence="2" key="1">
    <citation type="submission" date="2023-06" db="EMBL/GenBank/DDBJ databases">
        <authorList>
            <person name="Kurt Z."/>
        </authorList>
    </citation>
    <scope>NUCLEOTIDE SEQUENCE</scope>
</reference>
<keyword evidence="4" id="KW-1185">Reference proteome</keyword>